<dbReference type="PANTHER" id="PTHR43622">
    <property type="entry name" value="3-DEHYDROQUINATE SYNTHASE"/>
    <property type="match status" value="1"/>
</dbReference>
<evidence type="ECO:0000256" key="4">
    <source>
        <dbReference type="ARBA" id="ARBA00022723"/>
    </source>
</evidence>
<evidence type="ECO:0000259" key="10">
    <source>
        <dbReference type="Pfam" id="PF24621"/>
    </source>
</evidence>
<evidence type="ECO:0000259" key="9">
    <source>
        <dbReference type="Pfam" id="PF01761"/>
    </source>
</evidence>
<dbReference type="GO" id="GO:0003856">
    <property type="term" value="F:3-dehydroquinate synthase activity"/>
    <property type="evidence" value="ECO:0007669"/>
    <property type="project" value="TreeGrafter"/>
</dbReference>
<dbReference type="CDD" id="cd08195">
    <property type="entry name" value="DHQS"/>
    <property type="match status" value="1"/>
</dbReference>
<organism evidence="11">
    <name type="scientific">Magnetospirillum gryphiswaldense</name>
    <dbReference type="NCBI Taxonomy" id="55518"/>
    <lineage>
        <taxon>Bacteria</taxon>
        <taxon>Pseudomonadati</taxon>
        <taxon>Pseudomonadota</taxon>
        <taxon>Alphaproteobacteria</taxon>
        <taxon>Rhodospirillales</taxon>
        <taxon>Rhodospirillaceae</taxon>
        <taxon>Magnetospirillum</taxon>
    </lineage>
</organism>
<keyword evidence="5" id="KW-0520">NAD</keyword>
<dbReference type="GO" id="GO:0046872">
    <property type="term" value="F:metal ion binding"/>
    <property type="evidence" value="ECO:0007669"/>
    <property type="project" value="UniProtKB-KW"/>
</dbReference>
<comment type="cofactor">
    <cofactor evidence="2">
        <name>Co(2+)</name>
        <dbReference type="ChEBI" id="CHEBI:48828"/>
    </cofactor>
</comment>
<evidence type="ECO:0000256" key="5">
    <source>
        <dbReference type="ARBA" id="ARBA00023027"/>
    </source>
</evidence>
<dbReference type="PANTHER" id="PTHR43622:SF7">
    <property type="entry name" value="3-DEHYDROQUINATE SYNTHASE, CHLOROPLASTIC"/>
    <property type="match status" value="1"/>
</dbReference>
<comment type="cofactor">
    <cofactor evidence="1">
        <name>NAD(+)</name>
        <dbReference type="ChEBI" id="CHEBI:57540"/>
    </cofactor>
</comment>
<keyword evidence="4" id="KW-0479">Metal-binding</keyword>
<dbReference type="NCBIfam" id="TIGR04425">
    <property type="entry name" value="P_lya_rel_AroB"/>
    <property type="match status" value="1"/>
</dbReference>
<keyword evidence="6" id="KW-0057">Aromatic amino acid biosynthesis</keyword>
<keyword evidence="7" id="KW-0456">Lyase</keyword>
<gene>
    <name evidence="11" type="ORF">MGR_1146</name>
</gene>
<feature type="domain" description="3-dehydroquinate synthase N-terminal" evidence="9">
    <location>
        <begin position="61"/>
        <end position="172"/>
    </location>
</feature>
<sequence>MPADMIIQSHKGPYRVQFDPHAFDSLNAAPPKDVHVIIDQRVAQLYADRLDKVLALSSVLHIDATETAKSLECFPAYVQHLVGKGLRRDHVLLAIGGGIIQDITCFLAATMLRGVDWHFIPTTLLAQCDSCIGSKSSINCGDAKNILGTFTPPRQVTIATPLLATLDERDVRSGVGEMLKVHAIAGPDQLARFAQGYEHLFADHAAMEAAIASSLAIKKDHIEQDEFDQGPRLVFNLGHSFGHAIEAATDFAVPHGIAVTVGLDMANWISWRLGIGMESHWTAFHPVLSRNYRGYQDHPVPVDRFLAALAKDKKNTGSGSVTLILPDAQGRVFRGVHALDDTFTALCRTYLEKVR</sequence>
<dbReference type="GO" id="GO:0009073">
    <property type="term" value="P:aromatic amino acid family biosynthetic process"/>
    <property type="evidence" value="ECO:0007669"/>
    <property type="project" value="UniProtKB-KW"/>
</dbReference>
<evidence type="ECO:0000256" key="1">
    <source>
        <dbReference type="ARBA" id="ARBA00001911"/>
    </source>
</evidence>
<dbReference type="Gene3D" id="3.40.50.1970">
    <property type="match status" value="1"/>
</dbReference>
<dbReference type="InterPro" id="IPR056179">
    <property type="entry name" value="DHQS_C"/>
</dbReference>
<name>A4U159_9PROT</name>
<dbReference type="InterPro" id="IPR030963">
    <property type="entry name" value="DHQ_synth_fam"/>
</dbReference>
<dbReference type="SUPFAM" id="SSF56796">
    <property type="entry name" value="Dehydroquinate synthase-like"/>
    <property type="match status" value="1"/>
</dbReference>
<dbReference type="AlphaFoldDB" id="A4U159"/>
<dbReference type="GO" id="GO:0008652">
    <property type="term" value="P:amino acid biosynthetic process"/>
    <property type="evidence" value="ECO:0007669"/>
    <property type="project" value="UniProtKB-KW"/>
</dbReference>
<protein>
    <submittedName>
        <fullName evidence="11">3-dehydroquinate synthetase</fullName>
    </submittedName>
</protein>
<evidence type="ECO:0000256" key="7">
    <source>
        <dbReference type="ARBA" id="ARBA00023239"/>
    </source>
</evidence>
<evidence type="ECO:0000313" key="11">
    <source>
        <dbReference type="EMBL" id="CAM76616.1"/>
    </source>
</evidence>
<dbReference type="Gene3D" id="1.20.1090.10">
    <property type="entry name" value="Dehydroquinate synthase-like - alpha domain"/>
    <property type="match status" value="1"/>
</dbReference>
<evidence type="ECO:0000256" key="6">
    <source>
        <dbReference type="ARBA" id="ARBA00023141"/>
    </source>
</evidence>
<dbReference type="InterPro" id="IPR030960">
    <property type="entry name" value="DHQS/DOIS_N"/>
</dbReference>
<keyword evidence="8" id="KW-0170">Cobalt</keyword>
<dbReference type="PIRSF" id="PIRSF001455">
    <property type="entry name" value="DHQ_synth"/>
    <property type="match status" value="1"/>
</dbReference>
<dbReference type="RefSeq" id="WP_234016245.1">
    <property type="nucleotide sequence ID" value="NZ_CP027527.1"/>
</dbReference>
<reference evidence="11" key="1">
    <citation type="journal article" date="2007" name="J. Bacteriol.">
        <title>Comparative genome analysis of four magnetotactic bacteria reveals a complex set of group-specific genes implicated in magnetosome biomineralization and function.</title>
        <authorList>
            <person name="Richter M."/>
            <person name="Kube M."/>
            <person name="Bazylinski D.A."/>
            <person name="Lombardot T."/>
            <person name="Gloeckner F.O."/>
            <person name="Reinhardt R."/>
            <person name="Schueler D."/>
        </authorList>
    </citation>
    <scope>NUCLEOTIDE SEQUENCE</scope>
    <source>
        <strain evidence="11">MSR-1</strain>
    </source>
</reference>
<dbReference type="EMBL" id="CU459003">
    <property type="protein sequence ID" value="CAM76616.1"/>
    <property type="molecule type" value="Genomic_DNA"/>
</dbReference>
<evidence type="ECO:0000256" key="2">
    <source>
        <dbReference type="ARBA" id="ARBA00001941"/>
    </source>
</evidence>
<dbReference type="Pfam" id="PF24621">
    <property type="entry name" value="DHQS_C"/>
    <property type="match status" value="1"/>
</dbReference>
<accession>A4U159</accession>
<evidence type="ECO:0000256" key="3">
    <source>
        <dbReference type="ARBA" id="ARBA00022605"/>
    </source>
</evidence>
<dbReference type="Pfam" id="PF01761">
    <property type="entry name" value="DHQ_synthase"/>
    <property type="match status" value="1"/>
</dbReference>
<keyword evidence="3" id="KW-0028">Amino-acid biosynthesis</keyword>
<proteinExistence type="predicted"/>
<feature type="domain" description="3-dehydroquinate synthase C-terminal" evidence="10">
    <location>
        <begin position="174"/>
        <end position="315"/>
    </location>
</feature>
<dbReference type="InterPro" id="IPR050071">
    <property type="entry name" value="Dehydroquinate_synthase"/>
</dbReference>
<evidence type="ECO:0000256" key="8">
    <source>
        <dbReference type="ARBA" id="ARBA00023285"/>
    </source>
</evidence>
<dbReference type="InterPro" id="IPR030957">
    <property type="entry name" value="Put_AroB"/>
</dbReference>